<accession>A0ABQ3EDQ4</accession>
<organism evidence="5 6">
    <name type="scientific">Pseudovibrio japonicus</name>
    <dbReference type="NCBI Taxonomy" id="366534"/>
    <lineage>
        <taxon>Bacteria</taxon>
        <taxon>Pseudomonadati</taxon>
        <taxon>Pseudomonadota</taxon>
        <taxon>Alphaproteobacteria</taxon>
        <taxon>Hyphomicrobiales</taxon>
        <taxon>Stappiaceae</taxon>
        <taxon>Pseudovibrio</taxon>
    </lineage>
</organism>
<keyword evidence="1" id="KW-0805">Transcription regulation</keyword>
<evidence type="ECO:0000256" key="3">
    <source>
        <dbReference type="SAM" id="Coils"/>
    </source>
</evidence>
<feature type="domain" description="HTH merR-type" evidence="4">
    <location>
        <begin position="1"/>
        <end position="32"/>
    </location>
</feature>
<keyword evidence="2" id="KW-0804">Transcription</keyword>
<dbReference type="PROSITE" id="PS50937">
    <property type="entry name" value="HTH_MERR_2"/>
    <property type="match status" value="1"/>
</dbReference>
<dbReference type="Gene3D" id="1.10.1660.10">
    <property type="match status" value="1"/>
</dbReference>
<evidence type="ECO:0000313" key="5">
    <source>
        <dbReference type="EMBL" id="GHB34823.1"/>
    </source>
</evidence>
<dbReference type="Proteomes" id="UP000637980">
    <property type="component" value="Unassembled WGS sequence"/>
</dbReference>
<dbReference type="Pfam" id="PF09278">
    <property type="entry name" value="MerR-DNA-bind"/>
    <property type="match status" value="1"/>
</dbReference>
<dbReference type="EMBL" id="BMXE01000004">
    <property type="protein sequence ID" value="GHB34823.1"/>
    <property type="molecule type" value="Genomic_DNA"/>
</dbReference>
<evidence type="ECO:0000259" key="4">
    <source>
        <dbReference type="PROSITE" id="PS50937"/>
    </source>
</evidence>
<proteinExistence type="predicted"/>
<protein>
    <recommendedName>
        <fullName evidence="4">HTH merR-type domain-containing protein</fullName>
    </recommendedName>
</protein>
<keyword evidence="6" id="KW-1185">Reference proteome</keyword>
<sequence length="83" mass="9961">MFENADLSWLTFLRRLKETGMGIQERLRFAGLRERGDGTMAERKEMLEEHREVVSQRIESLQQTLQLLDDKIIYYQKEVDRQS</sequence>
<feature type="coiled-coil region" evidence="3">
    <location>
        <begin position="44"/>
        <end position="78"/>
    </location>
</feature>
<evidence type="ECO:0000256" key="1">
    <source>
        <dbReference type="ARBA" id="ARBA00023015"/>
    </source>
</evidence>
<evidence type="ECO:0000256" key="2">
    <source>
        <dbReference type="ARBA" id="ARBA00023163"/>
    </source>
</evidence>
<dbReference type="InterPro" id="IPR000551">
    <property type="entry name" value="MerR-type_HTH_dom"/>
</dbReference>
<reference evidence="6" key="1">
    <citation type="journal article" date="2019" name="Int. J. Syst. Evol. Microbiol.">
        <title>The Global Catalogue of Microorganisms (GCM) 10K type strain sequencing project: providing services to taxonomists for standard genome sequencing and annotation.</title>
        <authorList>
            <consortium name="The Broad Institute Genomics Platform"/>
            <consortium name="The Broad Institute Genome Sequencing Center for Infectious Disease"/>
            <person name="Wu L."/>
            <person name="Ma J."/>
        </authorList>
    </citation>
    <scope>NUCLEOTIDE SEQUENCE [LARGE SCALE GENOMIC DNA]</scope>
    <source>
        <strain evidence="6">KCTC 12861</strain>
    </source>
</reference>
<name>A0ABQ3EDQ4_9HYPH</name>
<dbReference type="SUPFAM" id="SSF46955">
    <property type="entry name" value="Putative DNA-binding domain"/>
    <property type="match status" value="1"/>
</dbReference>
<comment type="caution">
    <text evidence="5">The sequence shown here is derived from an EMBL/GenBank/DDBJ whole genome shotgun (WGS) entry which is preliminary data.</text>
</comment>
<keyword evidence="3" id="KW-0175">Coiled coil</keyword>
<evidence type="ECO:0000313" key="6">
    <source>
        <dbReference type="Proteomes" id="UP000637980"/>
    </source>
</evidence>
<dbReference type="InterPro" id="IPR015358">
    <property type="entry name" value="Tscrpt_reg_MerR_DNA-bd"/>
</dbReference>
<dbReference type="InterPro" id="IPR009061">
    <property type="entry name" value="DNA-bd_dom_put_sf"/>
</dbReference>
<gene>
    <name evidence="5" type="ORF">GCM10007094_25310</name>
</gene>